<dbReference type="EC" id="1.14.13.-" evidence="4"/>
<comment type="caution">
    <text evidence="4">The sequence shown here is derived from an EMBL/GenBank/DDBJ whole genome shotgun (WGS) entry which is preliminary data.</text>
</comment>
<keyword evidence="1" id="KW-0285">Flavoprotein</keyword>
<evidence type="ECO:0000256" key="2">
    <source>
        <dbReference type="ARBA" id="ARBA00022827"/>
    </source>
</evidence>
<dbReference type="InterPro" id="IPR020946">
    <property type="entry name" value="Flavin_mOase-like"/>
</dbReference>
<sequence>MEADFQVGIVGAGFAGLVAALRLKKSGRDSFVIFERASEVGGTWRDNIYPGCACDIASPLYSFADEQNPEWSQLYSEQPEILDYLKGVVSRNKLYPHIRFQSDVVEARFLEEEGCWLVRDRQGNNTTVRMLLLGMGPLNRPYIPAFPGLEEFKGNYFHSSAWDTSYDVGGKKVAVIGTGASAIQIIPTIAPEVAHLTVLQRTPAWVAPRYDRKFSRFSRWLLKKAPFLQRLQREVIYRANELIGLGFIGHKIINRLFAYLSLRKLRKEVKDPALREKLTPNYIIGCKRILRSDNYYPTFNRQNVKLVTDRIERFTPEGILTADGTEHQLDAVVFGTGFIAADIDFYTKILGRNGRNLVAEWKEKGAEAFLGTTVSGFPNLALILGPNTGLGHNSVVLMMEVQMNYIMQYIHYLEKNGKGLYLDVKEQEQLAYNERLLEKFKGTVWASGCRSWYVNKEGKNTTLYPRLVTAFKRQMRKFDPAAYHLVQPRVNVPDKNPVKA</sequence>
<evidence type="ECO:0000256" key="1">
    <source>
        <dbReference type="ARBA" id="ARBA00022630"/>
    </source>
</evidence>
<dbReference type="PANTHER" id="PTHR42877:SF4">
    <property type="entry name" value="FAD_NAD(P)-BINDING DOMAIN-CONTAINING PROTEIN-RELATED"/>
    <property type="match status" value="1"/>
</dbReference>
<keyword evidence="5" id="KW-1185">Reference proteome</keyword>
<dbReference type="Pfam" id="PF00743">
    <property type="entry name" value="FMO-like"/>
    <property type="match status" value="1"/>
</dbReference>
<dbReference type="RefSeq" id="WP_377483850.1">
    <property type="nucleotide sequence ID" value="NZ_JBHUOX010000006.1"/>
</dbReference>
<dbReference type="EMBL" id="JBHUOX010000006">
    <property type="protein sequence ID" value="MFD3000627.1"/>
    <property type="molecule type" value="Genomic_DNA"/>
</dbReference>
<evidence type="ECO:0000313" key="5">
    <source>
        <dbReference type="Proteomes" id="UP001597641"/>
    </source>
</evidence>
<dbReference type="InterPro" id="IPR051209">
    <property type="entry name" value="FAD-bind_Monooxygenase_sf"/>
</dbReference>
<reference evidence="5" key="1">
    <citation type="journal article" date="2019" name="Int. J. Syst. Evol. Microbiol.">
        <title>The Global Catalogue of Microorganisms (GCM) 10K type strain sequencing project: providing services to taxonomists for standard genome sequencing and annotation.</title>
        <authorList>
            <consortium name="The Broad Institute Genomics Platform"/>
            <consortium name="The Broad Institute Genome Sequencing Center for Infectious Disease"/>
            <person name="Wu L."/>
            <person name="Ma J."/>
        </authorList>
    </citation>
    <scope>NUCLEOTIDE SEQUENCE [LARGE SCALE GENOMIC DNA]</scope>
    <source>
        <strain evidence="5">KCTC 23984</strain>
    </source>
</reference>
<dbReference type="GO" id="GO:0004497">
    <property type="term" value="F:monooxygenase activity"/>
    <property type="evidence" value="ECO:0007669"/>
    <property type="project" value="UniProtKB-KW"/>
</dbReference>
<proteinExistence type="predicted"/>
<keyword evidence="4" id="KW-0503">Monooxygenase</keyword>
<dbReference type="Proteomes" id="UP001597641">
    <property type="component" value="Unassembled WGS sequence"/>
</dbReference>
<organism evidence="4 5">
    <name type="scientific">Pontibacter toksunensis</name>
    <dbReference type="NCBI Taxonomy" id="1332631"/>
    <lineage>
        <taxon>Bacteria</taxon>
        <taxon>Pseudomonadati</taxon>
        <taxon>Bacteroidota</taxon>
        <taxon>Cytophagia</taxon>
        <taxon>Cytophagales</taxon>
        <taxon>Hymenobacteraceae</taxon>
        <taxon>Pontibacter</taxon>
    </lineage>
</organism>
<dbReference type="InterPro" id="IPR036188">
    <property type="entry name" value="FAD/NAD-bd_sf"/>
</dbReference>
<dbReference type="SUPFAM" id="SSF51905">
    <property type="entry name" value="FAD/NAD(P)-binding domain"/>
    <property type="match status" value="1"/>
</dbReference>
<keyword evidence="3 4" id="KW-0560">Oxidoreductase</keyword>
<accession>A0ABW6BUI2</accession>
<gene>
    <name evidence="4" type="ORF">ACFS7Z_09675</name>
</gene>
<dbReference type="PANTHER" id="PTHR42877">
    <property type="entry name" value="L-ORNITHINE N(5)-MONOOXYGENASE-RELATED"/>
    <property type="match status" value="1"/>
</dbReference>
<dbReference type="PRINTS" id="PR00419">
    <property type="entry name" value="ADXRDTASE"/>
</dbReference>
<evidence type="ECO:0000313" key="4">
    <source>
        <dbReference type="EMBL" id="MFD3000627.1"/>
    </source>
</evidence>
<name>A0ABW6BUI2_9BACT</name>
<keyword evidence="2" id="KW-0274">FAD</keyword>
<evidence type="ECO:0000256" key="3">
    <source>
        <dbReference type="ARBA" id="ARBA00023002"/>
    </source>
</evidence>
<protein>
    <submittedName>
        <fullName evidence="4">Flavin-containing monooxygenase</fullName>
        <ecNumber evidence="4">1.14.13.-</ecNumber>
    </submittedName>
</protein>
<dbReference type="Gene3D" id="3.50.50.60">
    <property type="entry name" value="FAD/NAD(P)-binding domain"/>
    <property type="match status" value="3"/>
</dbReference>